<dbReference type="Pfam" id="PF01613">
    <property type="entry name" value="Flavin_Reduct"/>
    <property type="match status" value="1"/>
</dbReference>
<dbReference type="PANTHER" id="PTHR43567:SF5">
    <property type="entry name" value="HYPOTHETICAL CYTOSOLIC PROTEIN"/>
    <property type="match status" value="1"/>
</dbReference>
<dbReference type="SUPFAM" id="SSF50475">
    <property type="entry name" value="FMN-binding split barrel"/>
    <property type="match status" value="1"/>
</dbReference>
<evidence type="ECO:0000313" key="4">
    <source>
        <dbReference type="Proteomes" id="UP000199228"/>
    </source>
</evidence>
<organism evidence="3 4">
    <name type="scientific">Eubacterium oxidoreducens</name>
    <dbReference type="NCBI Taxonomy" id="1732"/>
    <lineage>
        <taxon>Bacteria</taxon>
        <taxon>Bacillati</taxon>
        <taxon>Bacillota</taxon>
        <taxon>Clostridia</taxon>
        <taxon>Eubacteriales</taxon>
        <taxon>Eubacteriaceae</taxon>
        <taxon>Eubacterium</taxon>
    </lineage>
</organism>
<dbReference type="GO" id="GO:0016646">
    <property type="term" value="F:oxidoreductase activity, acting on the CH-NH group of donors, NAD or NADP as acceptor"/>
    <property type="evidence" value="ECO:0007669"/>
    <property type="project" value="UniProtKB-ARBA"/>
</dbReference>
<accession>A0A1G6BQP8</accession>
<reference evidence="3 4" key="1">
    <citation type="submission" date="2016-10" db="EMBL/GenBank/DDBJ databases">
        <authorList>
            <person name="de Groot N.N."/>
        </authorList>
    </citation>
    <scope>NUCLEOTIDE SEQUENCE [LARGE SCALE GENOMIC DNA]</scope>
    <source>
        <strain evidence="3 4">DSM 3217</strain>
    </source>
</reference>
<dbReference type="AlphaFoldDB" id="A0A1G6BQP8"/>
<dbReference type="OrthoDB" id="9791490at2"/>
<proteinExistence type="inferred from homology"/>
<dbReference type="GO" id="GO:0010181">
    <property type="term" value="F:FMN binding"/>
    <property type="evidence" value="ECO:0007669"/>
    <property type="project" value="InterPro"/>
</dbReference>
<dbReference type="Proteomes" id="UP000199228">
    <property type="component" value="Unassembled WGS sequence"/>
</dbReference>
<evidence type="ECO:0000259" key="2">
    <source>
        <dbReference type="Pfam" id="PF01613"/>
    </source>
</evidence>
<dbReference type="Gene3D" id="2.30.110.10">
    <property type="entry name" value="Electron Transport, Fmn-binding Protein, Chain A"/>
    <property type="match status" value="1"/>
</dbReference>
<keyword evidence="4" id="KW-1185">Reference proteome</keyword>
<dbReference type="STRING" id="1732.SAMN02910417_01688"/>
<sequence length="168" mass="19080">MHNFQPFDATTLDINPFRIFEKDWGVLTAMAGGKVNAMTVSWGGMGVIWGKKVATIYVRESRYTKELIDKSDVFSITFFDEKYRSMLKYLGAASGRDENKIKTAGMKVNLHKEIPFIDEGNFAIVCKKMAAVPMPKETFTDASIDEQFYADGDYHTMYIGEIVEFLAR</sequence>
<evidence type="ECO:0000313" key="3">
    <source>
        <dbReference type="EMBL" id="SDB22885.1"/>
    </source>
</evidence>
<dbReference type="EMBL" id="FMXR01000012">
    <property type="protein sequence ID" value="SDB22885.1"/>
    <property type="molecule type" value="Genomic_DNA"/>
</dbReference>
<dbReference type="InterPro" id="IPR012349">
    <property type="entry name" value="Split_barrel_FMN-bd"/>
</dbReference>
<dbReference type="InterPro" id="IPR052174">
    <property type="entry name" value="Flavoredoxin"/>
</dbReference>
<comment type="similarity">
    <text evidence="1">Belongs to the flavoredoxin family.</text>
</comment>
<gene>
    <name evidence="3" type="ORF">SAMN02910417_01688</name>
</gene>
<evidence type="ECO:0000256" key="1">
    <source>
        <dbReference type="ARBA" id="ARBA00038054"/>
    </source>
</evidence>
<dbReference type="InterPro" id="IPR002563">
    <property type="entry name" value="Flavin_Rdtase-like_dom"/>
</dbReference>
<name>A0A1G6BQP8_EUBOX</name>
<dbReference type="PANTHER" id="PTHR43567">
    <property type="entry name" value="FLAVOREDOXIN-RELATED-RELATED"/>
    <property type="match status" value="1"/>
</dbReference>
<protein>
    <submittedName>
        <fullName evidence="3">NADH-FMN oxidoreductase RutF, flavin reductase (DIM6/NTAB) family</fullName>
    </submittedName>
</protein>
<dbReference type="RefSeq" id="WP_090173923.1">
    <property type="nucleotide sequence ID" value="NZ_FMXR01000012.1"/>
</dbReference>
<feature type="domain" description="Flavin reductase like" evidence="2">
    <location>
        <begin position="25"/>
        <end position="165"/>
    </location>
</feature>